<feature type="transmembrane region" description="Helical" evidence="7">
    <location>
        <begin position="6"/>
        <end position="24"/>
    </location>
</feature>
<feature type="transmembrane region" description="Helical" evidence="7">
    <location>
        <begin position="140"/>
        <end position="158"/>
    </location>
</feature>
<feature type="region of interest" description="Disordered" evidence="6">
    <location>
        <begin position="306"/>
        <end position="325"/>
    </location>
</feature>
<evidence type="ECO:0000256" key="2">
    <source>
        <dbReference type="ARBA" id="ARBA00022475"/>
    </source>
</evidence>
<dbReference type="CDD" id="cd06581">
    <property type="entry name" value="TM_PBP1_LivM_like"/>
    <property type="match status" value="1"/>
</dbReference>
<keyword evidence="5 7" id="KW-0472">Membrane</keyword>
<feature type="transmembrane region" description="Helical" evidence="7">
    <location>
        <begin position="66"/>
        <end position="88"/>
    </location>
</feature>
<feature type="transmembrane region" description="Helical" evidence="7">
    <location>
        <begin position="277"/>
        <end position="298"/>
    </location>
</feature>
<evidence type="ECO:0000256" key="6">
    <source>
        <dbReference type="SAM" id="MobiDB-lite"/>
    </source>
</evidence>
<evidence type="ECO:0000256" key="5">
    <source>
        <dbReference type="ARBA" id="ARBA00023136"/>
    </source>
</evidence>
<gene>
    <name evidence="8" type="ORF">JX360_04025</name>
</gene>
<evidence type="ECO:0000313" key="9">
    <source>
        <dbReference type="Proteomes" id="UP000830835"/>
    </source>
</evidence>
<keyword evidence="4 7" id="KW-1133">Transmembrane helix</keyword>
<comment type="subcellular location">
    <subcellularLocation>
        <location evidence="1">Cell membrane</location>
        <topology evidence="1">Multi-pass membrane protein</topology>
    </subcellularLocation>
</comment>
<keyword evidence="2" id="KW-1003">Cell membrane</keyword>
<name>A0ABT0C9P8_THEVL</name>
<feature type="transmembrane region" description="Helical" evidence="7">
    <location>
        <begin position="95"/>
        <end position="111"/>
    </location>
</feature>
<dbReference type="RefSeq" id="WP_244349305.1">
    <property type="nucleotide sequence ID" value="NZ_JAFIRA010000006.1"/>
</dbReference>
<dbReference type="PANTHER" id="PTHR30482">
    <property type="entry name" value="HIGH-AFFINITY BRANCHED-CHAIN AMINO ACID TRANSPORT SYSTEM PERMEASE"/>
    <property type="match status" value="1"/>
</dbReference>
<proteinExistence type="predicted"/>
<dbReference type="InterPro" id="IPR043428">
    <property type="entry name" value="LivM-like"/>
</dbReference>
<evidence type="ECO:0000256" key="4">
    <source>
        <dbReference type="ARBA" id="ARBA00022989"/>
    </source>
</evidence>
<feature type="transmembrane region" description="Helical" evidence="7">
    <location>
        <begin position="194"/>
        <end position="216"/>
    </location>
</feature>
<feature type="transmembrane region" description="Helical" evidence="7">
    <location>
        <begin position="31"/>
        <end position="54"/>
    </location>
</feature>
<dbReference type="EMBL" id="JAFIRA010000006">
    <property type="protein sequence ID" value="MCJ2542080.1"/>
    <property type="molecule type" value="Genomic_DNA"/>
</dbReference>
<dbReference type="Proteomes" id="UP000830835">
    <property type="component" value="Unassembled WGS sequence"/>
</dbReference>
<keyword evidence="9" id="KW-1185">Reference proteome</keyword>
<dbReference type="PANTHER" id="PTHR30482:SF10">
    <property type="entry name" value="HIGH-AFFINITY BRANCHED-CHAIN AMINO ACID TRANSPORT PROTEIN BRAE"/>
    <property type="match status" value="1"/>
</dbReference>
<evidence type="ECO:0000256" key="1">
    <source>
        <dbReference type="ARBA" id="ARBA00004651"/>
    </source>
</evidence>
<feature type="compositionally biased region" description="Polar residues" evidence="6">
    <location>
        <begin position="310"/>
        <end position="325"/>
    </location>
</feature>
<accession>A0ABT0C9P8</accession>
<dbReference type="Pfam" id="PF02653">
    <property type="entry name" value="BPD_transp_2"/>
    <property type="match status" value="1"/>
</dbReference>
<evidence type="ECO:0000256" key="3">
    <source>
        <dbReference type="ARBA" id="ARBA00022692"/>
    </source>
</evidence>
<organism evidence="8 9">
    <name type="scientific">Thermostichus vulcanus str. 'Rupite'</name>
    <dbReference type="NCBI Taxonomy" id="2813851"/>
    <lineage>
        <taxon>Bacteria</taxon>
        <taxon>Bacillati</taxon>
        <taxon>Cyanobacteriota</taxon>
        <taxon>Cyanophyceae</taxon>
        <taxon>Thermostichales</taxon>
        <taxon>Thermostichaceae</taxon>
        <taxon>Thermostichus</taxon>
    </lineage>
</organism>
<keyword evidence="3 7" id="KW-0812">Transmembrane</keyword>
<evidence type="ECO:0000313" key="8">
    <source>
        <dbReference type="EMBL" id="MCJ2542080.1"/>
    </source>
</evidence>
<evidence type="ECO:0000256" key="7">
    <source>
        <dbReference type="SAM" id="Phobius"/>
    </source>
</evidence>
<comment type="caution">
    <text evidence="8">The sequence shown here is derived from an EMBL/GenBank/DDBJ whole genome shotgun (WGS) entry which is preliminary data.</text>
</comment>
<sequence>MLSYGIFFLILVGIYGVLVLGLNLQWGYAGMFNIGVGAFFAVGAYASAIVTTPLTSDHLGGFGLPFWVGFLTALAAAGSIAFLIGLITLKLRSDYLAIATIGIAEIISQILKNEGWLTNGVRGITRIPRPFRGWIPGQDTLLYLGLVLLILLVVYWGSERAYRSPWGRVLRAIREDEPATLAAGKSVLKFRLQAFVLGSMVMGLAGALYAHFVNFISPEAFQPEFATFIVWVMLIAGGSGNNRGSLLGALVIWGVWSGSELLTNRLPAQWTTRAGPLRILLIGILLQVILLTRSQGLLPERPPKPILSASMGQRQDLSHNQDPAG</sequence>
<feature type="transmembrane region" description="Helical" evidence="7">
    <location>
        <begin position="228"/>
        <end position="256"/>
    </location>
</feature>
<reference evidence="8" key="1">
    <citation type="submission" date="2021-02" db="EMBL/GenBank/DDBJ databases">
        <title>The CRISPR/cas machinery reduction and long-range gene transfer in the hot spring cyanobacterium Synechococcus.</title>
        <authorList>
            <person name="Dvorak P."/>
            <person name="Jahodarova E."/>
            <person name="Hasler P."/>
            <person name="Poulickova A."/>
        </authorList>
    </citation>
    <scope>NUCLEOTIDE SEQUENCE</scope>
    <source>
        <strain evidence="8">Rupite</strain>
    </source>
</reference>
<dbReference type="InterPro" id="IPR001851">
    <property type="entry name" value="ABC_transp_permease"/>
</dbReference>
<protein>
    <submittedName>
        <fullName evidence="8">Branched-chain amino acid ABC transporter permease</fullName>
    </submittedName>
</protein>